<dbReference type="GO" id="GO:0030170">
    <property type="term" value="F:pyridoxal phosphate binding"/>
    <property type="evidence" value="ECO:0007669"/>
    <property type="project" value="InterPro"/>
</dbReference>
<evidence type="ECO:0000256" key="3">
    <source>
        <dbReference type="ARBA" id="ARBA00022576"/>
    </source>
</evidence>
<dbReference type="InterPro" id="IPR015421">
    <property type="entry name" value="PyrdxlP-dep_Trfase_major"/>
</dbReference>
<dbReference type="InterPro" id="IPR015424">
    <property type="entry name" value="PyrdxlP-dep_Trfase"/>
</dbReference>
<dbReference type="InterPro" id="IPR004839">
    <property type="entry name" value="Aminotransferase_I/II_large"/>
</dbReference>
<protein>
    <submittedName>
        <fullName evidence="7">Aminotransferase class I and II</fullName>
    </submittedName>
</protein>
<dbReference type="HOGENOM" id="CLU_052346_1_0_12"/>
<dbReference type="KEGG" id="scc:Spico_0203"/>
<keyword evidence="4" id="KW-0808">Transferase</keyword>
<reference evidence="8" key="1">
    <citation type="submission" date="2011-04" db="EMBL/GenBank/DDBJ databases">
        <title>The complete genome of Spirochaeta coccoides DSM 17374.</title>
        <authorList>
            <person name="Lucas S."/>
            <person name="Copeland A."/>
            <person name="Lapidus A."/>
            <person name="Bruce D."/>
            <person name="Goodwin L."/>
            <person name="Pitluck S."/>
            <person name="Peters L."/>
            <person name="Kyrpides N."/>
            <person name="Mavromatis K."/>
            <person name="Pagani I."/>
            <person name="Ivanova N."/>
            <person name="Ovchinnikova G."/>
            <person name="Lu M."/>
            <person name="Detter J.C."/>
            <person name="Tapia R."/>
            <person name="Han C."/>
            <person name="Land M."/>
            <person name="Hauser L."/>
            <person name="Markowitz V."/>
            <person name="Cheng J.-F."/>
            <person name="Hugenholtz P."/>
            <person name="Woyke T."/>
            <person name="Wu D."/>
            <person name="Spring S."/>
            <person name="Schroeder M."/>
            <person name="Brambilla E."/>
            <person name="Klenk H.-P."/>
            <person name="Eisen J.A."/>
        </authorList>
    </citation>
    <scope>NUCLEOTIDE SEQUENCE [LARGE SCALE GENOMIC DNA]</scope>
    <source>
        <strain evidence="8">ATCC BAA-1237 / DSM 17374 / SPN1</strain>
    </source>
</reference>
<feature type="domain" description="Aminotransferase class I/classII large" evidence="6">
    <location>
        <begin position="78"/>
        <end position="418"/>
    </location>
</feature>
<dbReference type="SUPFAM" id="SSF53383">
    <property type="entry name" value="PLP-dependent transferases"/>
    <property type="match status" value="1"/>
</dbReference>
<gene>
    <name evidence="7" type="ordered locus">Spico_0203</name>
</gene>
<keyword evidence="5" id="KW-0663">Pyridoxal phosphate</keyword>
<dbReference type="RefSeq" id="WP_013738834.1">
    <property type="nucleotide sequence ID" value="NC_015436.1"/>
</dbReference>
<dbReference type="NCBIfam" id="NF006388">
    <property type="entry name" value="PRK08637.1"/>
    <property type="match status" value="1"/>
</dbReference>
<dbReference type="InterPro" id="IPR015422">
    <property type="entry name" value="PyrdxlP-dep_Trfase_small"/>
</dbReference>
<dbReference type="Gene3D" id="3.40.640.10">
    <property type="entry name" value="Type I PLP-dependent aspartate aminotransferase-like (Major domain)"/>
    <property type="match status" value="1"/>
</dbReference>
<dbReference type="GO" id="GO:0006520">
    <property type="term" value="P:amino acid metabolic process"/>
    <property type="evidence" value="ECO:0007669"/>
    <property type="project" value="InterPro"/>
</dbReference>
<proteinExistence type="inferred from homology"/>
<dbReference type="STRING" id="760011.Spico_0203"/>
<reference evidence="7 8" key="2">
    <citation type="journal article" date="2012" name="Stand. Genomic Sci.">
        <title>Complete genome sequence of the termite hindgut bacterium Spirochaeta coccoides type strain (SPN1(T)), reclassification in the genus Sphaerochaeta as Sphaerochaeta coccoides comb. nov. and emendations of the family Spirochaetaceae and the genus Sphaerochaeta.</title>
        <authorList>
            <person name="Abt B."/>
            <person name="Han C."/>
            <person name="Scheuner C."/>
            <person name="Lu M."/>
            <person name="Lapidus A."/>
            <person name="Nolan M."/>
            <person name="Lucas S."/>
            <person name="Hammon N."/>
            <person name="Deshpande S."/>
            <person name="Cheng J.F."/>
            <person name="Tapia R."/>
            <person name="Goodwin L.A."/>
            <person name="Pitluck S."/>
            <person name="Liolios K."/>
            <person name="Pagani I."/>
            <person name="Ivanova N."/>
            <person name="Mavromatis K."/>
            <person name="Mikhailova N."/>
            <person name="Huntemann M."/>
            <person name="Pati A."/>
            <person name="Chen A."/>
            <person name="Palaniappan K."/>
            <person name="Land M."/>
            <person name="Hauser L."/>
            <person name="Brambilla E.M."/>
            <person name="Rohde M."/>
            <person name="Spring S."/>
            <person name="Gronow S."/>
            <person name="Goker M."/>
            <person name="Woyke T."/>
            <person name="Bristow J."/>
            <person name="Eisen J.A."/>
            <person name="Markowitz V."/>
            <person name="Hugenholtz P."/>
            <person name="Kyrpides N.C."/>
            <person name="Klenk H.P."/>
            <person name="Detter J.C."/>
        </authorList>
    </citation>
    <scope>NUCLEOTIDE SEQUENCE [LARGE SCALE GENOMIC DNA]</scope>
    <source>
        <strain evidence="8">ATCC BAA-1237 / DSM 17374 / SPN1</strain>
    </source>
</reference>
<dbReference type="PANTHER" id="PTHR46383:SF1">
    <property type="entry name" value="ASPARTATE AMINOTRANSFERASE"/>
    <property type="match status" value="1"/>
</dbReference>
<evidence type="ECO:0000259" key="6">
    <source>
        <dbReference type="Pfam" id="PF00155"/>
    </source>
</evidence>
<dbReference type="AlphaFoldDB" id="F4GKM9"/>
<evidence type="ECO:0000256" key="2">
    <source>
        <dbReference type="ARBA" id="ARBA00007441"/>
    </source>
</evidence>
<organism evidence="7 8">
    <name type="scientific">Parasphaerochaeta coccoides (strain ATCC BAA-1237 / DSM 17374 / SPN1)</name>
    <name type="common">Sphaerochaeta coccoides</name>
    <dbReference type="NCBI Taxonomy" id="760011"/>
    <lineage>
        <taxon>Bacteria</taxon>
        <taxon>Pseudomonadati</taxon>
        <taxon>Spirochaetota</taxon>
        <taxon>Spirochaetia</taxon>
        <taxon>Spirochaetales</taxon>
        <taxon>Sphaerochaetaceae</taxon>
        <taxon>Parasphaerochaeta</taxon>
    </lineage>
</organism>
<dbReference type="Gene3D" id="3.90.1150.10">
    <property type="entry name" value="Aspartate Aminotransferase, domain 1"/>
    <property type="match status" value="1"/>
</dbReference>
<comment type="similarity">
    <text evidence="2">Belongs to the class-I pyridoxal-phosphate-dependent aminotransferase family.</text>
</comment>
<keyword evidence="8" id="KW-1185">Reference proteome</keyword>
<dbReference type="InterPro" id="IPR050596">
    <property type="entry name" value="AspAT/PAT-like"/>
</dbReference>
<dbReference type="CDD" id="cd00609">
    <property type="entry name" value="AAT_like"/>
    <property type="match status" value="1"/>
</dbReference>
<evidence type="ECO:0000256" key="1">
    <source>
        <dbReference type="ARBA" id="ARBA00001933"/>
    </source>
</evidence>
<dbReference type="PANTHER" id="PTHR46383">
    <property type="entry name" value="ASPARTATE AMINOTRANSFERASE"/>
    <property type="match status" value="1"/>
</dbReference>
<accession>F4GKM9</accession>
<evidence type="ECO:0000313" key="7">
    <source>
        <dbReference type="EMBL" id="AEC01438.1"/>
    </source>
</evidence>
<evidence type="ECO:0000313" key="8">
    <source>
        <dbReference type="Proteomes" id="UP000007939"/>
    </source>
</evidence>
<dbReference type="eggNOG" id="COG0436">
    <property type="taxonomic scope" value="Bacteria"/>
</dbReference>
<keyword evidence="3 7" id="KW-0032">Aminotransferase</keyword>
<name>F4GKM9_PARC1</name>
<dbReference type="EMBL" id="CP002659">
    <property type="protein sequence ID" value="AEC01438.1"/>
    <property type="molecule type" value="Genomic_DNA"/>
</dbReference>
<dbReference type="GO" id="GO:0008483">
    <property type="term" value="F:transaminase activity"/>
    <property type="evidence" value="ECO:0007669"/>
    <property type="project" value="UniProtKB-KW"/>
</dbReference>
<evidence type="ECO:0000256" key="4">
    <source>
        <dbReference type="ARBA" id="ARBA00022679"/>
    </source>
</evidence>
<comment type="cofactor">
    <cofactor evidence="1">
        <name>pyridoxal 5'-phosphate</name>
        <dbReference type="ChEBI" id="CHEBI:597326"/>
    </cofactor>
</comment>
<dbReference type="Pfam" id="PF00155">
    <property type="entry name" value="Aminotran_1_2"/>
    <property type="match status" value="1"/>
</dbReference>
<dbReference type="OrthoDB" id="9762162at2"/>
<sequence length="432" mass="47459">MNPLARTLNETLEGTSAYVLLSSYGRHMFTPKGIIAQSAEAKQKAHAINATIGIATAEGLPMFLPAIRSRFSPDVSLGDVFPYAPTMGLPELRKLWKEDLINKNPSLQGKSFSLPLVVSGLTHAISSIGSLFIDEGDTVLMPDYYWDNYSMVLEEQRRANIVLFSFYDEQGGFNLKGLDAVLADHAGKKVILLLNFPNNPTGYTPTTVEAAGITDILVRHAERGTTILAMIDDAYFGLVYEDGVERQSLFAYLVDAHENILAVKGDAATKELMVWGFRTGFITYGCKGMSEAQYDALLQKTGGAVRGTVSCSPTVSQAFIRDALKNPETATQRENNVKPLRERYMAMKAAIARQKPTDILIPLSFNSGYFMSFRFTGKAEKLRLHLLENYGIGTIALQEVLLRIAYSSVDVALIPLLVDTLYKAAAEVMDKG</sequence>
<dbReference type="Proteomes" id="UP000007939">
    <property type="component" value="Chromosome"/>
</dbReference>
<evidence type="ECO:0000256" key="5">
    <source>
        <dbReference type="ARBA" id="ARBA00022898"/>
    </source>
</evidence>